<evidence type="ECO:0000313" key="1">
    <source>
        <dbReference type="EMBL" id="MCA6062151.1"/>
    </source>
</evidence>
<proteinExistence type="predicted"/>
<evidence type="ECO:0000313" key="2">
    <source>
        <dbReference type="Proteomes" id="UP000714380"/>
    </source>
</evidence>
<comment type="caution">
    <text evidence="1">The sequence shown here is derived from an EMBL/GenBank/DDBJ whole genome shotgun (WGS) entry which is preliminary data.</text>
</comment>
<dbReference type="Proteomes" id="UP000714380">
    <property type="component" value="Unassembled WGS sequence"/>
</dbReference>
<gene>
    <name evidence="1" type="ORF">I9W95_00865</name>
</gene>
<name>A0ABS7ZKA9_9GAMM</name>
<dbReference type="EMBL" id="JAEDAH010000003">
    <property type="protein sequence ID" value="MCA6062151.1"/>
    <property type="molecule type" value="Genomic_DNA"/>
</dbReference>
<keyword evidence="2" id="KW-1185">Reference proteome</keyword>
<dbReference type="RefSeq" id="WP_225670781.1">
    <property type="nucleotide sequence ID" value="NZ_JAEDAH010000003.1"/>
</dbReference>
<protein>
    <submittedName>
        <fullName evidence="1">Uncharacterized protein</fullName>
    </submittedName>
</protein>
<accession>A0ABS7ZKA9</accession>
<sequence>MEKLCKGCESIVANQIVNLFCSLKLFLIAFKWLKNMGFIFGVGECQIGRANLCVKHSGAMNSVKCRLFFRFDGRIWQSRDRLLTESVDNFEYNLHKNGAVSHQL</sequence>
<organism evidence="1 2">
    <name type="scientific">Thalassolituus marinus</name>
    <dbReference type="NCBI Taxonomy" id="671053"/>
    <lineage>
        <taxon>Bacteria</taxon>
        <taxon>Pseudomonadati</taxon>
        <taxon>Pseudomonadota</taxon>
        <taxon>Gammaproteobacteria</taxon>
        <taxon>Oceanospirillales</taxon>
        <taxon>Oceanospirillaceae</taxon>
        <taxon>Thalassolituus</taxon>
    </lineage>
</organism>
<reference evidence="1 2" key="1">
    <citation type="submission" date="2020-12" db="EMBL/GenBank/DDBJ databases">
        <title>Novel Thalassolituus-related marine hydrocarbonoclastic bacteria mediated algae-derived hydrocarbons mineralization in twilight zone of the northern South China Sea.</title>
        <authorList>
            <person name="Dong C."/>
        </authorList>
    </citation>
    <scope>NUCLEOTIDE SEQUENCE [LARGE SCALE GENOMIC DNA]</scope>
    <source>
        <strain evidence="1 2">IMCC1826</strain>
    </source>
</reference>